<evidence type="ECO:0000313" key="1">
    <source>
        <dbReference type="EMBL" id="CAA9494089.1"/>
    </source>
</evidence>
<gene>
    <name evidence="1" type="ORF">AVDCRST_MAG69-1511</name>
</gene>
<protein>
    <submittedName>
        <fullName evidence="1">Uncharacterized protein</fullName>
    </submittedName>
</protein>
<proteinExistence type="predicted"/>
<dbReference type="EMBL" id="CADCVP010000162">
    <property type="protein sequence ID" value="CAA9494089.1"/>
    <property type="molecule type" value="Genomic_DNA"/>
</dbReference>
<sequence length="57" mass="6253">MSAPFPPGFFDRGDPSPDADFYAQPRLVTHIDDGAIEAVGRLYEELGIEGRVLDLMS</sequence>
<feature type="non-terminal residue" evidence="1">
    <location>
        <position position="57"/>
    </location>
</feature>
<accession>A0A6J4SBP7</accession>
<reference evidence="1" key="1">
    <citation type="submission" date="2020-02" db="EMBL/GenBank/DDBJ databases">
        <authorList>
            <person name="Meier V. D."/>
        </authorList>
    </citation>
    <scope>NUCLEOTIDE SEQUENCE</scope>
    <source>
        <strain evidence="1">AVDCRST_MAG69</strain>
    </source>
</reference>
<organism evidence="1">
    <name type="scientific">uncultured Solirubrobacteraceae bacterium</name>
    <dbReference type="NCBI Taxonomy" id="1162706"/>
    <lineage>
        <taxon>Bacteria</taxon>
        <taxon>Bacillati</taxon>
        <taxon>Actinomycetota</taxon>
        <taxon>Thermoleophilia</taxon>
        <taxon>Solirubrobacterales</taxon>
        <taxon>Solirubrobacteraceae</taxon>
        <taxon>environmental samples</taxon>
    </lineage>
</organism>
<dbReference type="AlphaFoldDB" id="A0A6J4SBP7"/>
<name>A0A6J4SBP7_9ACTN</name>